<keyword evidence="10 23" id="KW-0732">Signal</keyword>
<organism evidence="25 26">
    <name type="scientific">Pseudomicrostroma glucosiphilum</name>
    <dbReference type="NCBI Taxonomy" id="1684307"/>
    <lineage>
        <taxon>Eukaryota</taxon>
        <taxon>Fungi</taxon>
        <taxon>Dikarya</taxon>
        <taxon>Basidiomycota</taxon>
        <taxon>Ustilaginomycotina</taxon>
        <taxon>Exobasidiomycetes</taxon>
        <taxon>Microstromatales</taxon>
        <taxon>Microstromatales incertae sedis</taxon>
        <taxon>Pseudomicrostroma</taxon>
    </lineage>
</organism>
<keyword evidence="18" id="KW-0961">Cell wall biogenesis/degradation</keyword>
<evidence type="ECO:0000256" key="12">
    <source>
        <dbReference type="ARBA" id="ARBA00023024"/>
    </source>
</evidence>
<dbReference type="GO" id="GO:0005886">
    <property type="term" value="C:plasma membrane"/>
    <property type="evidence" value="ECO:0007669"/>
    <property type="project" value="UniProtKB-SubCell"/>
</dbReference>
<dbReference type="GO" id="GO:0046872">
    <property type="term" value="F:metal ion binding"/>
    <property type="evidence" value="ECO:0007669"/>
    <property type="project" value="UniProtKB-KW"/>
</dbReference>
<evidence type="ECO:0000256" key="21">
    <source>
        <dbReference type="ARBA" id="ARBA00048494"/>
    </source>
</evidence>
<dbReference type="STRING" id="1684307.A0A316UF64"/>
<gene>
    <name evidence="25" type="ORF">BCV69DRAFT_281706</name>
</gene>
<evidence type="ECO:0000256" key="8">
    <source>
        <dbReference type="ARBA" id="ARBA00022622"/>
    </source>
</evidence>
<proteinExistence type="inferred from homology"/>
<dbReference type="AlphaFoldDB" id="A0A316UF64"/>
<evidence type="ECO:0000256" key="15">
    <source>
        <dbReference type="ARBA" id="ARBA00023277"/>
    </source>
</evidence>
<evidence type="ECO:0000313" key="26">
    <source>
        <dbReference type="Proteomes" id="UP000245942"/>
    </source>
</evidence>
<evidence type="ECO:0000256" key="2">
    <source>
        <dbReference type="ARBA" id="ARBA00004191"/>
    </source>
</evidence>
<evidence type="ECO:0000256" key="4">
    <source>
        <dbReference type="ARBA" id="ARBA00010973"/>
    </source>
</evidence>
<comment type="cofactor">
    <cofactor evidence="1">
        <name>Co(2+)</name>
        <dbReference type="ChEBI" id="CHEBI:48828"/>
    </cofactor>
</comment>
<dbReference type="EMBL" id="KZ819324">
    <property type="protein sequence ID" value="PWN21775.1"/>
    <property type="molecule type" value="Genomic_DNA"/>
</dbReference>
<evidence type="ECO:0000256" key="17">
    <source>
        <dbReference type="ARBA" id="ARBA00023288"/>
    </source>
</evidence>
<dbReference type="SUPFAM" id="SSF88713">
    <property type="entry name" value="Glycoside hydrolase/deacetylase"/>
    <property type="match status" value="1"/>
</dbReference>
<dbReference type="CDD" id="cd10952">
    <property type="entry name" value="CE4_MrCDA_like"/>
    <property type="match status" value="1"/>
</dbReference>
<keyword evidence="12" id="KW-0146">Chitin degradation</keyword>
<dbReference type="PANTHER" id="PTHR10587:SF98">
    <property type="entry name" value="CHITIN DEACETYLASE"/>
    <property type="match status" value="1"/>
</dbReference>
<dbReference type="GO" id="GO:0004099">
    <property type="term" value="F:chitin deacetylase activity"/>
    <property type="evidence" value="ECO:0007669"/>
    <property type="project" value="UniProtKB-EC"/>
</dbReference>
<dbReference type="GeneID" id="37013806"/>
<evidence type="ECO:0000256" key="6">
    <source>
        <dbReference type="ARBA" id="ARBA00022512"/>
    </source>
</evidence>
<evidence type="ECO:0000256" key="11">
    <source>
        <dbReference type="ARBA" id="ARBA00022801"/>
    </source>
</evidence>
<dbReference type="GO" id="GO:0000272">
    <property type="term" value="P:polysaccharide catabolic process"/>
    <property type="evidence" value="ECO:0007669"/>
    <property type="project" value="UniProtKB-KW"/>
</dbReference>
<dbReference type="GO" id="GO:0009272">
    <property type="term" value="P:fungal-type cell wall biogenesis"/>
    <property type="evidence" value="ECO:0007669"/>
    <property type="project" value="UniProtKB-ARBA"/>
</dbReference>
<evidence type="ECO:0000313" key="25">
    <source>
        <dbReference type="EMBL" id="PWN21775.1"/>
    </source>
</evidence>
<keyword evidence="19" id="KW-0624">Polysaccharide degradation</keyword>
<keyword evidence="11 25" id="KW-0378">Hydrolase</keyword>
<evidence type="ECO:0000256" key="22">
    <source>
        <dbReference type="SAM" id="MobiDB-lite"/>
    </source>
</evidence>
<keyword evidence="15" id="KW-0119">Carbohydrate metabolism</keyword>
<dbReference type="GO" id="GO:0071555">
    <property type="term" value="P:cell wall organization"/>
    <property type="evidence" value="ECO:0007669"/>
    <property type="project" value="UniProtKB-KW"/>
</dbReference>
<keyword evidence="9" id="KW-0479">Metal-binding</keyword>
<evidence type="ECO:0000256" key="20">
    <source>
        <dbReference type="ARBA" id="ARBA00024056"/>
    </source>
</evidence>
<evidence type="ECO:0000256" key="23">
    <source>
        <dbReference type="SAM" id="SignalP"/>
    </source>
</evidence>
<comment type="similarity">
    <text evidence="4">Belongs to the polysaccharide deacetylase family.</text>
</comment>
<evidence type="ECO:0000256" key="18">
    <source>
        <dbReference type="ARBA" id="ARBA00023316"/>
    </source>
</evidence>
<feature type="domain" description="NodB homology" evidence="24">
    <location>
        <begin position="157"/>
        <end position="343"/>
    </location>
</feature>
<dbReference type="Proteomes" id="UP000245942">
    <property type="component" value="Unassembled WGS sequence"/>
</dbReference>
<accession>A0A316UF64</accession>
<reference evidence="25 26" key="1">
    <citation type="journal article" date="2018" name="Mol. Biol. Evol.">
        <title>Broad Genomic Sampling Reveals a Smut Pathogenic Ancestry of the Fungal Clade Ustilaginomycotina.</title>
        <authorList>
            <person name="Kijpornyongpan T."/>
            <person name="Mondo S.J."/>
            <person name="Barry K."/>
            <person name="Sandor L."/>
            <person name="Lee J."/>
            <person name="Lipzen A."/>
            <person name="Pangilinan J."/>
            <person name="LaButti K."/>
            <person name="Hainaut M."/>
            <person name="Henrissat B."/>
            <person name="Grigoriev I.V."/>
            <person name="Spatafora J.W."/>
            <person name="Aime M.C."/>
        </authorList>
    </citation>
    <scope>NUCLEOTIDE SEQUENCE [LARGE SCALE GENOMIC DNA]</scope>
    <source>
        <strain evidence="25 26">MCA 4718</strain>
    </source>
</reference>
<dbReference type="InterPro" id="IPR002509">
    <property type="entry name" value="NODB_dom"/>
</dbReference>
<dbReference type="PANTHER" id="PTHR10587">
    <property type="entry name" value="GLYCOSYL TRANSFERASE-RELATED"/>
    <property type="match status" value="1"/>
</dbReference>
<feature type="chain" id="PRO_5016359534" description="chitin deacetylase" evidence="23">
    <location>
        <begin position="23"/>
        <end position="472"/>
    </location>
</feature>
<evidence type="ECO:0000256" key="9">
    <source>
        <dbReference type="ARBA" id="ARBA00022723"/>
    </source>
</evidence>
<dbReference type="InterPro" id="IPR050248">
    <property type="entry name" value="Polysacc_deacetylase_ArnD"/>
</dbReference>
<dbReference type="GO" id="GO:0098552">
    <property type="term" value="C:side of membrane"/>
    <property type="evidence" value="ECO:0007669"/>
    <property type="project" value="UniProtKB-KW"/>
</dbReference>
<keyword evidence="13" id="KW-0472">Membrane</keyword>
<keyword evidence="7" id="KW-0964">Secreted</keyword>
<dbReference type="EC" id="3.5.1.41" evidence="20"/>
<keyword evidence="5" id="KW-1003">Cell membrane</keyword>
<dbReference type="Gene3D" id="3.20.20.370">
    <property type="entry name" value="Glycoside hydrolase/deacetylase"/>
    <property type="match status" value="1"/>
</dbReference>
<keyword evidence="17" id="KW-0449">Lipoprotein</keyword>
<dbReference type="Pfam" id="PF01522">
    <property type="entry name" value="Polysacc_deac_1"/>
    <property type="match status" value="1"/>
</dbReference>
<evidence type="ECO:0000256" key="1">
    <source>
        <dbReference type="ARBA" id="ARBA00001941"/>
    </source>
</evidence>
<evidence type="ECO:0000256" key="3">
    <source>
        <dbReference type="ARBA" id="ARBA00004609"/>
    </source>
</evidence>
<dbReference type="FunFam" id="3.20.20.370:FF:000004">
    <property type="entry name" value="Related to Chitin deacetylase"/>
    <property type="match status" value="1"/>
</dbReference>
<keyword evidence="6" id="KW-0134">Cell wall</keyword>
<evidence type="ECO:0000256" key="13">
    <source>
        <dbReference type="ARBA" id="ARBA00023136"/>
    </source>
</evidence>
<evidence type="ECO:0000256" key="5">
    <source>
        <dbReference type="ARBA" id="ARBA00022475"/>
    </source>
</evidence>
<dbReference type="RefSeq" id="XP_025348935.1">
    <property type="nucleotide sequence ID" value="XM_025492072.1"/>
</dbReference>
<dbReference type="GO" id="GO:0006032">
    <property type="term" value="P:chitin catabolic process"/>
    <property type="evidence" value="ECO:0007669"/>
    <property type="project" value="UniProtKB-KW"/>
</dbReference>
<keyword evidence="14" id="KW-0325">Glycoprotein</keyword>
<comment type="subcellular location">
    <subcellularLocation>
        <location evidence="3">Cell membrane</location>
        <topology evidence="3">Lipid-anchor</topology>
        <topology evidence="3">GPI-anchor</topology>
    </subcellularLocation>
    <subcellularLocation>
        <location evidence="2">Secreted</location>
        <location evidence="2">Cell wall</location>
    </subcellularLocation>
</comment>
<keyword evidence="8" id="KW-0336">GPI-anchor</keyword>
<evidence type="ECO:0000256" key="10">
    <source>
        <dbReference type="ARBA" id="ARBA00022729"/>
    </source>
</evidence>
<evidence type="ECO:0000256" key="16">
    <source>
        <dbReference type="ARBA" id="ARBA00023285"/>
    </source>
</evidence>
<feature type="signal peptide" evidence="23">
    <location>
        <begin position="1"/>
        <end position="22"/>
    </location>
</feature>
<evidence type="ECO:0000256" key="19">
    <source>
        <dbReference type="ARBA" id="ARBA00023326"/>
    </source>
</evidence>
<keyword evidence="26" id="KW-1185">Reference proteome</keyword>
<sequence length="472" mass="49738">MLSINKVAIGASIALFASSVAAHAGHGGPKPGGSKTMNVHKRASNTASNYQAEASITSTAEECTAYYIEEVNALASAYPTIWTIASIPTADTYASSVFNAMSSGIPNIAPRGTSNGDFSGVTYDTSTDPDCWWTQTGCTKPKAAGIPDDVITCPEAKTWGLSFDDGPNCTHNAFYDFLQTNNQKATMCYIGSNVMDWPLQAQRGIADGHHIIGHTWSHMYMTSLTNEEVFAELYYSSKAIKDIMGISVEAWRPPYGDVDDRVRYIATQLGLKTILWDNDTDDWEVEPAGDLTQAQVEANYQDILGNVSSSHGTIVLTHEINEYTMELFMTEYSKIQGVYSHIVPLTACMNWTDPYQEGDITYPNFEDYVAGTTMPSGSPTTFTISSASYSPYQGGGSSVVAAEGLATGAASSASSSGSKAKSSSGSSGSAASASSGSSDASSTSKSSASGLTKPLAGIAAAVFGGVAFVIFA</sequence>
<evidence type="ECO:0000259" key="24">
    <source>
        <dbReference type="PROSITE" id="PS51677"/>
    </source>
</evidence>
<comment type="catalytic activity">
    <reaction evidence="21">
        <text>[(1-&gt;4)-N-acetyl-beta-D-glucosaminyl](n) + n H2O = chitosan + n acetate</text>
        <dbReference type="Rhea" id="RHEA:10464"/>
        <dbReference type="Rhea" id="RHEA-COMP:9593"/>
        <dbReference type="Rhea" id="RHEA-COMP:9597"/>
        <dbReference type="ChEBI" id="CHEBI:15377"/>
        <dbReference type="ChEBI" id="CHEBI:17029"/>
        <dbReference type="ChEBI" id="CHEBI:30089"/>
        <dbReference type="ChEBI" id="CHEBI:57704"/>
        <dbReference type="EC" id="3.5.1.41"/>
    </reaction>
    <physiologicalReaction direction="left-to-right" evidence="21">
        <dbReference type="Rhea" id="RHEA:10465"/>
    </physiologicalReaction>
</comment>
<keyword evidence="16" id="KW-0170">Cobalt</keyword>
<evidence type="ECO:0000256" key="7">
    <source>
        <dbReference type="ARBA" id="ARBA00022525"/>
    </source>
</evidence>
<dbReference type="PROSITE" id="PS51677">
    <property type="entry name" value="NODB"/>
    <property type="match status" value="1"/>
</dbReference>
<name>A0A316UF64_9BASI</name>
<evidence type="ECO:0000256" key="14">
    <source>
        <dbReference type="ARBA" id="ARBA00023180"/>
    </source>
</evidence>
<feature type="region of interest" description="Disordered" evidence="22">
    <location>
        <begin position="411"/>
        <end position="446"/>
    </location>
</feature>
<dbReference type="InterPro" id="IPR011330">
    <property type="entry name" value="Glyco_hydro/deAcase_b/a-brl"/>
</dbReference>
<protein>
    <recommendedName>
        <fullName evidence="20">chitin deacetylase</fullName>
        <ecNumber evidence="20">3.5.1.41</ecNumber>
    </recommendedName>
</protein>
<dbReference type="OrthoDB" id="407355at2759"/>